<evidence type="ECO:0000313" key="10">
    <source>
        <dbReference type="Proteomes" id="UP000298416"/>
    </source>
</evidence>
<dbReference type="PANTHER" id="PTHR46056:SF4">
    <property type="entry name" value="LONG-CHAIN-ALCOHOL OXIDASE FAO4A"/>
    <property type="match status" value="1"/>
</dbReference>
<evidence type="ECO:0000259" key="7">
    <source>
        <dbReference type="Pfam" id="PF00732"/>
    </source>
</evidence>
<feature type="compositionally biased region" description="Gly residues" evidence="5">
    <location>
        <begin position="686"/>
        <end position="702"/>
    </location>
</feature>
<evidence type="ECO:0008006" key="11">
    <source>
        <dbReference type="Google" id="ProtNLM"/>
    </source>
</evidence>
<dbReference type="InterPro" id="IPR009606">
    <property type="entry name" value="DEAL/Modifying_wall_lignin1/2"/>
</dbReference>
<feature type="compositionally biased region" description="Low complexity" evidence="5">
    <location>
        <begin position="730"/>
        <end position="740"/>
    </location>
</feature>
<evidence type="ECO:0000256" key="1">
    <source>
        <dbReference type="ARBA" id="ARBA00010790"/>
    </source>
</evidence>
<feature type="transmembrane region" description="Helical" evidence="6">
    <location>
        <begin position="138"/>
        <end position="156"/>
    </location>
</feature>
<evidence type="ECO:0000313" key="9">
    <source>
        <dbReference type="EMBL" id="KAG6391391.1"/>
    </source>
</evidence>
<dbReference type="InterPro" id="IPR000172">
    <property type="entry name" value="GMC_OxRdtase_N"/>
</dbReference>
<reference evidence="9" key="2">
    <citation type="submission" date="2020-08" db="EMBL/GenBank/DDBJ databases">
        <title>Plant Genome Project.</title>
        <authorList>
            <person name="Zhang R.-G."/>
        </authorList>
    </citation>
    <scope>NUCLEOTIDE SEQUENCE</scope>
    <source>
        <strain evidence="9">Huo1</strain>
        <tissue evidence="9">Leaf</tissue>
    </source>
</reference>
<comment type="caution">
    <text evidence="9">The sequence shown here is derived from an EMBL/GenBank/DDBJ whole genome shotgun (WGS) entry which is preliminary data.</text>
</comment>
<keyword evidence="2" id="KW-0285">Flavoprotein</keyword>
<protein>
    <recommendedName>
        <fullName evidence="11">Long-chain-alcohol oxidase</fullName>
    </recommendedName>
</protein>
<keyword evidence="10" id="KW-1185">Reference proteome</keyword>
<feature type="compositionally biased region" description="Gly residues" evidence="5">
    <location>
        <begin position="711"/>
        <end position="721"/>
    </location>
</feature>
<dbReference type="InterPro" id="IPR007867">
    <property type="entry name" value="GMC_OxRtase_C"/>
</dbReference>
<evidence type="ECO:0000256" key="4">
    <source>
        <dbReference type="ARBA" id="ARBA00023002"/>
    </source>
</evidence>
<evidence type="ECO:0000256" key="2">
    <source>
        <dbReference type="ARBA" id="ARBA00022630"/>
    </source>
</evidence>
<dbReference type="Pfam" id="PF05199">
    <property type="entry name" value="GMC_oxred_C"/>
    <property type="match status" value="1"/>
</dbReference>
<dbReference type="Pfam" id="PF00732">
    <property type="entry name" value="GMC_oxred_N"/>
    <property type="match status" value="1"/>
</dbReference>
<feature type="domain" description="Glucose-methanol-choline oxidoreductase N-terminal" evidence="7">
    <location>
        <begin position="426"/>
        <end position="501"/>
    </location>
</feature>
<dbReference type="Proteomes" id="UP000298416">
    <property type="component" value="Unassembled WGS sequence"/>
</dbReference>
<dbReference type="PANTHER" id="PTHR46056">
    <property type="entry name" value="LONG-CHAIN-ALCOHOL OXIDASE"/>
    <property type="match status" value="1"/>
</dbReference>
<evidence type="ECO:0000259" key="8">
    <source>
        <dbReference type="Pfam" id="PF05199"/>
    </source>
</evidence>
<feature type="compositionally biased region" description="Basic and acidic residues" evidence="5">
    <location>
        <begin position="520"/>
        <end position="530"/>
    </location>
</feature>
<sequence length="915" mass="98437">MNPAKTLARIPTPPSLTPTNIKWNDVAFPFCHKLPVFVQTRSARLIPNSVRTVASDFTSAGVSQNPERESSENSDGLEENIEKVIYGCRFFAILAVWGSLIGSFLCFIKGCVYVVSSFQDYLLDRGRVISSLVEATDVYLLGTVMLVFGMGLYELFISNLDKAKSTPDGSSTYRSNLFGLFTLKERPRWLEIKTVNELKTKLGHVIVMLLLIGFFDKSKRAVIQSPLDLLCFSASVAVLMGEKIKHPKVYLCKIALWLLSTWIGNLKPSYCRALCCHGLRATCFSRLLYTASKTFILLFFSQVNEKEENVSWKAIGYNRPDFAATEHGKGNNERERSKLEPPLSRGVIELGRSKEAAVHALRKSGFVVSSTSLSLVIRCDVVVVGSGVGGGVVAGVLAKAGYKVLVLEKGGYVPRNEFSLLEGEAMDEMYLSHGVLATENMDVLILADSTVDGGTTINWSAAIRTPPHVRKEWSENHGLELFSSKVYDRALDVAKTWRPSPEIGAQPQLQLVLPRLTRRKEEGSERDVARRSNRVGQRHGLPGMRGHAGRDRGETRIGGGVHVRVRGDGHRRGTGDSRRVRRDTHAAVVNGLRNPSIGRNLHLHPVVMGWGYFPEEPQDPGPAPGDVLGPHAVAFGRGHQGEANEAFADGSYIRASEGPRVGRGEVFRPHKLRNGGQRRGESAAGAGEGAEDTGGGGGGGAGDAEPEGEGAEGGGGGGEVRGGGEREAVGEAGEPGVLGASDGELHDPRGTAVGHTGMTWEVEGLYVADSSVFPTALGVNPMLTVQAVRVGVLNRYTFSSIALVSFTLCLAAELKKTKKDDLVFNGKLCYLPRSSIGFGVAVVLLSAASSMNQSQAFGEGWLDGECYLVKDGVYIGSAILTLLALGSTLGSGIIAVRKNKAEETQGSLVHAKIDK</sequence>
<dbReference type="SUPFAM" id="SSF51905">
    <property type="entry name" value="FAD/NAD(P)-binding domain"/>
    <property type="match status" value="1"/>
</dbReference>
<feature type="transmembrane region" description="Helical" evidence="6">
    <location>
        <begin position="90"/>
        <end position="118"/>
    </location>
</feature>
<dbReference type="AlphaFoldDB" id="A0A8X8Z4E0"/>
<gene>
    <name evidence="9" type="ORF">SASPL_149145</name>
</gene>
<keyword evidence="3" id="KW-0274">FAD</keyword>
<feature type="region of interest" description="Disordered" evidence="5">
    <location>
        <begin position="520"/>
        <end position="556"/>
    </location>
</feature>
<evidence type="ECO:0000256" key="3">
    <source>
        <dbReference type="ARBA" id="ARBA00022827"/>
    </source>
</evidence>
<dbReference type="GO" id="GO:0050660">
    <property type="term" value="F:flavin adenine dinucleotide binding"/>
    <property type="evidence" value="ECO:0007669"/>
    <property type="project" value="InterPro"/>
</dbReference>
<keyword evidence="6" id="KW-1133">Transmembrane helix</keyword>
<organism evidence="9">
    <name type="scientific">Salvia splendens</name>
    <name type="common">Scarlet sage</name>
    <dbReference type="NCBI Taxonomy" id="180675"/>
    <lineage>
        <taxon>Eukaryota</taxon>
        <taxon>Viridiplantae</taxon>
        <taxon>Streptophyta</taxon>
        <taxon>Embryophyta</taxon>
        <taxon>Tracheophyta</taxon>
        <taxon>Spermatophyta</taxon>
        <taxon>Magnoliopsida</taxon>
        <taxon>eudicotyledons</taxon>
        <taxon>Gunneridae</taxon>
        <taxon>Pentapetalae</taxon>
        <taxon>asterids</taxon>
        <taxon>lamiids</taxon>
        <taxon>Lamiales</taxon>
        <taxon>Lamiaceae</taxon>
        <taxon>Nepetoideae</taxon>
        <taxon>Mentheae</taxon>
        <taxon>Salviinae</taxon>
        <taxon>Salvia</taxon>
        <taxon>Salvia subgen. Calosphace</taxon>
        <taxon>core Calosphace</taxon>
    </lineage>
</organism>
<reference evidence="9" key="1">
    <citation type="submission" date="2018-01" db="EMBL/GenBank/DDBJ databases">
        <authorList>
            <person name="Mao J.F."/>
        </authorList>
    </citation>
    <scope>NUCLEOTIDE SEQUENCE</scope>
    <source>
        <strain evidence="9">Huo1</strain>
        <tissue evidence="9">Leaf</tissue>
    </source>
</reference>
<feature type="transmembrane region" description="Helical" evidence="6">
    <location>
        <begin position="873"/>
        <end position="896"/>
    </location>
</feature>
<dbReference type="Pfam" id="PF03350">
    <property type="entry name" value="UPF0114"/>
    <property type="match status" value="1"/>
</dbReference>
<dbReference type="GO" id="GO:0016614">
    <property type="term" value="F:oxidoreductase activity, acting on CH-OH group of donors"/>
    <property type="evidence" value="ECO:0007669"/>
    <property type="project" value="InterPro"/>
</dbReference>
<feature type="domain" description="Glucose-methanol-choline oxidoreductase C-terminal" evidence="8">
    <location>
        <begin position="747"/>
        <end position="788"/>
    </location>
</feature>
<evidence type="ECO:0000256" key="5">
    <source>
        <dbReference type="SAM" id="MobiDB-lite"/>
    </source>
</evidence>
<dbReference type="EMBL" id="PNBA02000019">
    <property type="protein sequence ID" value="KAG6391391.1"/>
    <property type="molecule type" value="Genomic_DNA"/>
</dbReference>
<accession>A0A8X8Z4E0</accession>
<dbReference type="Pfam" id="PF06749">
    <property type="entry name" value="DUF1218"/>
    <property type="match status" value="1"/>
</dbReference>
<dbReference type="InterPro" id="IPR036188">
    <property type="entry name" value="FAD/NAD-bd_sf"/>
</dbReference>
<dbReference type="Gene3D" id="3.50.50.60">
    <property type="entry name" value="FAD/NAD(P)-binding domain"/>
    <property type="match status" value="2"/>
</dbReference>
<keyword evidence="6" id="KW-0472">Membrane</keyword>
<feature type="transmembrane region" description="Helical" evidence="6">
    <location>
        <begin position="796"/>
        <end position="814"/>
    </location>
</feature>
<feature type="transmembrane region" description="Helical" evidence="6">
    <location>
        <begin position="835"/>
        <end position="853"/>
    </location>
</feature>
<feature type="region of interest" description="Disordered" evidence="5">
    <location>
        <begin position="660"/>
        <end position="754"/>
    </location>
</feature>
<comment type="similarity">
    <text evidence="1">Belongs to the GMC oxidoreductase family.</text>
</comment>
<dbReference type="InterPro" id="IPR005134">
    <property type="entry name" value="UPF0114"/>
</dbReference>
<keyword evidence="6" id="KW-0812">Transmembrane</keyword>
<keyword evidence="4" id="KW-0560">Oxidoreductase</keyword>
<name>A0A8X8Z4E0_SALSN</name>
<evidence type="ECO:0000256" key="6">
    <source>
        <dbReference type="SAM" id="Phobius"/>
    </source>
</evidence>
<proteinExistence type="inferred from homology"/>